<feature type="compositionally biased region" description="Low complexity" evidence="1">
    <location>
        <begin position="378"/>
        <end position="398"/>
    </location>
</feature>
<feature type="region of interest" description="Disordered" evidence="1">
    <location>
        <begin position="253"/>
        <end position="328"/>
    </location>
</feature>
<dbReference type="Pfam" id="PF18879">
    <property type="entry name" value="EspA_EspE"/>
    <property type="match status" value="1"/>
</dbReference>
<evidence type="ECO:0000313" key="4">
    <source>
        <dbReference type="Proteomes" id="UP001160130"/>
    </source>
</evidence>
<proteinExistence type="predicted"/>
<evidence type="ECO:0000256" key="1">
    <source>
        <dbReference type="SAM" id="MobiDB-lite"/>
    </source>
</evidence>
<keyword evidence="4" id="KW-1185">Reference proteome</keyword>
<evidence type="ECO:0000313" key="3">
    <source>
        <dbReference type="EMBL" id="MDH6195700.1"/>
    </source>
</evidence>
<feature type="domain" description="ESX-1 secretion-associated protein EspA/EspE-like" evidence="2">
    <location>
        <begin position="93"/>
        <end position="175"/>
    </location>
</feature>
<dbReference type="RefSeq" id="WP_280832330.1">
    <property type="nucleotide sequence ID" value="NZ_JARXVE010000003.1"/>
</dbReference>
<feature type="compositionally biased region" description="Low complexity" evidence="1">
    <location>
        <begin position="267"/>
        <end position="288"/>
    </location>
</feature>
<feature type="compositionally biased region" description="Basic and acidic residues" evidence="1">
    <location>
        <begin position="401"/>
        <end position="425"/>
    </location>
</feature>
<feature type="compositionally biased region" description="Low complexity" evidence="1">
    <location>
        <begin position="300"/>
        <end position="318"/>
    </location>
</feature>
<evidence type="ECO:0000259" key="2">
    <source>
        <dbReference type="Pfam" id="PF18879"/>
    </source>
</evidence>
<gene>
    <name evidence="3" type="ORF">M2272_002340</name>
</gene>
<dbReference type="EMBL" id="JARXVE010000003">
    <property type="protein sequence ID" value="MDH6195700.1"/>
    <property type="molecule type" value="Genomic_DNA"/>
</dbReference>
<accession>A0ABT6L088</accession>
<feature type="compositionally biased region" description="Gly residues" evidence="1">
    <location>
        <begin position="289"/>
        <end position="299"/>
    </location>
</feature>
<dbReference type="Proteomes" id="UP001160130">
    <property type="component" value="Unassembled WGS sequence"/>
</dbReference>
<sequence>MGLLNDIADFGKGVIENNLKWTERAAKVGEFIVRNSVGAQLEQVAKLGGQIVDLTKKAADFFDSQIGKRLVNAARSPILAAGQHAIELMKLSTGVGDPENGQRFGAGADKMGTAGQVLASAFPDDSWDSSGASAYTGRNTEQVGRVQTMRGLDTMVADALSTEAGQIAATRDSLDGQSDWLGAMSLLTMTAGIFPGFGQAARVTSEIAMVAKAVGESTGHLNSLQSNIDQNAAVLRTAAAQYQALANGVTPAGADFAPPVGDPEVPGAPADPGAQAPGGPAGGAPSSGAGAGAPSGGGAPASSAPSLPSNLPGASAPATAPPSADPAGSAAGALGGILGSLISPLSGMLGGVMQAAGQAAQAATQAATQAAQVAGQATGPGAGAAQLDKASGDGTADGADADEKDKAEKDEAEQDKDGKDGKAEGTADGLDGSDQADGIPTGDATRADADPRGDSPGAEAAKTLPPDLGTAAFGGGAAGAAPVHVGADFDQSQLRMAAAATLDRGVPGSAAVIDR</sequence>
<comment type="caution">
    <text evidence="3">The sequence shown here is derived from an EMBL/GenBank/DDBJ whole genome shotgun (WGS) entry which is preliminary data.</text>
</comment>
<feature type="region of interest" description="Disordered" evidence="1">
    <location>
        <begin position="378"/>
        <end position="483"/>
    </location>
</feature>
<name>A0ABT6L088_9MYCO</name>
<dbReference type="InterPro" id="IPR043796">
    <property type="entry name" value="ESX-1_EspA/EspE-like"/>
</dbReference>
<reference evidence="3 4" key="1">
    <citation type="submission" date="2023-04" db="EMBL/GenBank/DDBJ databases">
        <title>Forest soil microbial communities from Buena Vista Peninsula, Colon Province, Panama.</title>
        <authorList>
            <person name="Bouskill N."/>
        </authorList>
    </citation>
    <scope>NUCLEOTIDE SEQUENCE [LARGE SCALE GENOMIC DNA]</scope>
    <source>
        <strain evidence="3 4">AC80</strain>
    </source>
</reference>
<organism evidence="3 4">
    <name type="scientific">Mycolicibacterium frederiksbergense</name>
    <dbReference type="NCBI Taxonomy" id="117567"/>
    <lineage>
        <taxon>Bacteria</taxon>
        <taxon>Bacillati</taxon>
        <taxon>Actinomycetota</taxon>
        <taxon>Actinomycetes</taxon>
        <taxon>Mycobacteriales</taxon>
        <taxon>Mycobacteriaceae</taxon>
        <taxon>Mycolicibacterium</taxon>
    </lineage>
</organism>
<protein>
    <recommendedName>
        <fullName evidence="2">ESX-1 secretion-associated protein EspA/EspE-like domain-containing protein</fullName>
    </recommendedName>
</protein>